<accession>A0A7S8FCK3</accession>
<gene>
    <name evidence="1" type="ORF">Nkreftii_001117</name>
</gene>
<dbReference type="EMBL" id="CP047423">
    <property type="protein sequence ID" value="QPD03343.1"/>
    <property type="molecule type" value="Genomic_DNA"/>
</dbReference>
<dbReference type="KEGG" id="nkf:Nkreftii_001117"/>
<reference evidence="1 2" key="1">
    <citation type="journal article" date="2020" name="ISME J.">
        <title>Enrichment and physiological characterization of a novel comammox Nitrospira indicates ammonium inhibition of complete nitrification.</title>
        <authorList>
            <person name="Sakoula D."/>
            <person name="Koch H."/>
            <person name="Frank J."/>
            <person name="Jetten M.S.M."/>
            <person name="van Kessel M.A.H.J."/>
            <person name="Lucker S."/>
        </authorList>
    </citation>
    <scope>NUCLEOTIDE SEQUENCE [LARGE SCALE GENOMIC DNA]</scope>
    <source>
        <strain evidence="1">Comreactor17</strain>
    </source>
</reference>
<sequence length="88" mass="9737">MRASRVRLAARAGDSRIRISAPRYATTGLPQPFTHAEGMTTFVFDVCLTDFTGSSFHRIDAWEYSTVGCFGISPVKRESPATRGILLR</sequence>
<dbReference type="Proteomes" id="UP000593737">
    <property type="component" value="Chromosome"/>
</dbReference>
<organism evidence="1 2">
    <name type="scientific">Candidatus Nitrospira kreftii</name>
    <dbReference type="NCBI Taxonomy" id="2652173"/>
    <lineage>
        <taxon>Bacteria</taxon>
        <taxon>Pseudomonadati</taxon>
        <taxon>Nitrospirota</taxon>
        <taxon>Nitrospiria</taxon>
        <taxon>Nitrospirales</taxon>
        <taxon>Nitrospiraceae</taxon>
        <taxon>Nitrospira</taxon>
    </lineage>
</organism>
<proteinExistence type="predicted"/>
<evidence type="ECO:0000313" key="2">
    <source>
        <dbReference type="Proteomes" id="UP000593737"/>
    </source>
</evidence>
<evidence type="ECO:0000313" key="1">
    <source>
        <dbReference type="EMBL" id="QPD03343.1"/>
    </source>
</evidence>
<protein>
    <submittedName>
        <fullName evidence="1">Uncharacterized protein</fullName>
    </submittedName>
</protein>
<name>A0A7S8FCK3_9BACT</name>
<dbReference type="AlphaFoldDB" id="A0A7S8FCK3"/>